<gene>
    <name evidence="1" type="ORF">EHS25_009290</name>
</gene>
<accession>A0A427YLI0</accession>
<name>A0A427YLI0_9TREE</name>
<organism evidence="1 2">
    <name type="scientific">Saitozyma podzolica</name>
    <dbReference type="NCBI Taxonomy" id="1890683"/>
    <lineage>
        <taxon>Eukaryota</taxon>
        <taxon>Fungi</taxon>
        <taxon>Dikarya</taxon>
        <taxon>Basidiomycota</taxon>
        <taxon>Agaricomycotina</taxon>
        <taxon>Tremellomycetes</taxon>
        <taxon>Tremellales</taxon>
        <taxon>Trimorphomycetaceae</taxon>
        <taxon>Saitozyma</taxon>
    </lineage>
</organism>
<comment type="caution">
    <text evidence="1">The sequence shown here is derived from an EMBL/GenBank/DDBJ whole genome shotgun (WGS) entry which is preliminary data.</text>
</comment>
<evidence type="ECO:0000313" key="2">
    <source>
        <dbReference type="Proteomes" id="UP000279259"/>
    </source>
</evidence>
<sequence>MLEIVEDASRLLEVDAEADDDGVAEVDEVGPADMSADEETAELTLAVMLELDATALDIELAAEGTNTT</sequence>
<proteinExistence type="predicted"/>
<keyword evidence="2" id="KW-1185">Reference proteome</keyword>
<protein>
    <submittedName>
        <fullName evidence="1">Uncharacterized protein</fullName>
    </submittedName>
</protein>
<reference evidence="1 2" key="1">
    <citation type="submission" date="2018-11" db="EMBL/GenBank/DDBJ databases">
        <title>Genome sequence of Saitozyma podzolica DSM 27192.</title>
        <authorList>
            <person name="Aliyu H."/>
            <person name="Gorte O."/>
            <person name="Ochsenreither K."/>
        </authorList>
    </citation>
    <scope>NUCLEOTIDE SEQUENCE [LARGE SCALE GENOMIC DNA]</scope>
    <source>
        <strain evidence="1 2">DSM 27192</strain>
    </source>
</reference>
<dbReference type="AlphaFoldDB" id="A0A427YLI0"/>
<evidence type="ECO:0000313" key="1">
    <source>
        <dbReference type="EMBL" id="RSH91920.1"/>
    </source>
</evidence>
<dbReference type="Proteomes" id="UP000279259">
    <property type="component" value="Unassembled WGS sequence"/>
</dbReference>
<dbReference type="EMBL" id="RSCD01000007">
    <property type="protein sequence ID" value="RSH91920.1"/>
    <property type="molecule type" value="Genomic_DNA"/>
</dbReference>